<gene>
    <name evidence="1" type="ORF">GSTENG00036130001</name>
</gene>
<name>Q4RD08_TETNG</name>
<sequence length="55" mass="6495">CYSQLWMKPSTPENTIHVWLKEIFLVMSERLVTETSSFLIDHCGRISQVRSKVRI</sequence>
<reference evidence="1" key="1">
    <citation type="journal article" date="2004" name="Nature">
        <title>Genome duplication in the teleost fish Tetraodon nigroviridis reveals the early vertebrate proto-karyotype.</title>
        <authorList>
            <person name="Jaillon O."/>
            <person name="Aury J.-M."/>
            <person name="Brunet F."/>
            <person name="Petit J.-L."/>
            <person name="Stange-Thomann N."/>
            <person name="Mauceli E."/>
            <person name="Bouneau L."/>
            <person name="Fischer C."/>
            <person name="Ozouf-Costaz C."/>
            <person name="Bernot A."/>
            <person name="Nicaud S."/>
            <person name="Jaffe D."/>
            <person name="Fisher S."/>
            <person name="Lutfalla G."/>
            <person name="Dossat C."/>
            <person name="Segurens B."/>
            <person name="Dasilva C."/>
            <person name="Salanoubat M."/>
            <person name="Levy M."/>
            <person name="Boudet N."/>
            <person name="Castellano S."/>
            <person name="Anthouard V."/>
            <person name="Jubin C."/>
            <person name="Castelli V."/>
            <person name="Katinka M."/>
            <person name="Vacherie B."/>
            <person name="Biemont C."/>
            <person name="Skalli Z."/>
            <person name="Cattolico L."/>
            <person name="Poulain J."/>
            <person name="De Berardinis V."/>
            <person name="Cruaud C."/>
            <person name="Duprat S."/>
            <person name="Brottier P."/>
            <person name="Coutanceau J.-P."/>
            <person name="Gouzy J."/>
            <person name="Parra G."/>
            <person name="Lardier G."/>
            <person name="Chapple C."/>
            <person name="McKernan K.J."/>
            <person name="McEwan P."/>
            <person name="Bosak S."/>
            <person name="Kellis M."/>
            <person name="Volff J.-N."/>
            <person name="Guigo R."/>
            <person name="Zody M.C."/>
            <person name="Mesirov J."/>
            <person name="Lindblad-Toh K."/>
            <person name="Birren B."/>
            <person name="Nusbaum C."/>
            <person name="Kahn D."/>
            <person name="Robinson-Rechavi M."/>
            <person name="Laudet V."/>
            <person name="Schachter V."/>
            <person name="Quetier F."/>
            <person name="Saurin W."/>
            <person name="Scarpelli C."/>
            <person name="Wincker P."/>
            <person name="Lander E.S."/>
            <person name="Weissenbach J."/>
            <person name="Roest Crollius H."/>
        </authorList>
    </citation>
    <scope>NUCLEOTIDE SEQUENCE [LARGE SCALE GENOMIC DNA]</scope>
</reference>
<dbReference type="EMBL" id="CAAE01017651">
    <property type="protein sequence ID" value="CAG13724.1"/>
    <property type="molecule type" value="Genomic_DNA"/>
</dbReference>
<reference evidence="1" key="2">
    <citation type="submission" date="2004-02" db="EMBL/GenBank/DDBJ databases">
        <authorList>
            <consortium name="Genoscope"/>
            <consortium name="Whitehead Institute Centre for Genome Research"/>
        </authorList>
    </citation>
    <scope>NUCLEOTIDE SEQUENCE</scope>
</reference>
<dbReference type="KEGG" id="tng:GSTEN00036130G001"/>
<protein>
    <submittedName>
        <fullName evidence="1">(spotted green pufferfish) hypothetical protein</fullName>
    </submittedName>
</protein>
<proteinExistence type="predicted"/>
<evidence type="ECO:0000313" key="1">
    <source>
        <dbReference type="EMBL" id="CAG13724.1"/>
    </source>
</evidence>
<dbReference type="AlphaFoldDB" id="Q4RD08"/>
<accession>Q4RD08</accession>
<comment type="caution">
    <text evidence="1">The sequence shown here is derived from an EMBL/GenBank/DDBJ whole genome shotgun (WGS) entry which is preliminary data.</text>
</comment>
<feature type="non-terminal residue" evidence="1">
    <location>
        <position position="1"/>
    </location>
</feature>
<organism evidence="1">
    <name type="scientific">Tetraodon nigroviridis</name>
    <name type="common">Spotted green pufferfish</name>
    <name type="synonym">Chelonodon nigroviridis</name>
    <dbReference type="NCBI Taxonomy" id="99883"/>
    <lineage>
        <taxon>Eukaryota</taxon>
        <taxon>Metazoa</taxon>
        <taxon>Chordata</taxon>
        <taxon>Craniata</taxon>
        <taxon>Vertebrata</taxon>
        <taxon>Euteleostomi</taxon>
        <taxon>Actinopterygii</taxon>
        <taxon>Neopterygii</taxon>
        <taxon>Teleostei</taxon>
        <taxon>Neoteleostei</taxon>
        <taxon>Acanthomorphata</taxon>
        <taxon>Eupercaria</taxon>
        <taxon>Tetraodontiformes</taxon>
        <taxon>Tetradontoidea</taxon>
        <taxon>Tetraodontidae</taxon>
        <taxon>Tetraodon</taxon>
    </lineage>
</organism>